<dbReference type="RefSeq" id="XP_007511386.1">
    <property type="nucleotide sequence ID" value="XM_007511324.1"/>
</dbReference>
<proteinExistence type="inferred from homology"/>
<dbReference type="GO" id="GO:0055088">
    <property type="term" value="P:lipid homeostasis"/>
    <property type="evidence" value="ECO:0007669"/>
    <property type="project" value="TreeGrafter"/>
</dbReference>
<sequence length="416" mass="47148">MGGSSSASSSGSRSSSSSSGNVMMMIRMMIRDGLEDVKKYIEETTNNKEDSKTSIRNAALVFACTYLLQMYVFSTTRAMRNPTAFPQRRYFLETLVYFIFAFPLATLQAAWVLFWIIFWQLCGKPLWKPTFPHRFKKNTTYVNEKKRRDKTENGDDHAHVSLCGGGFRTWYHLGVYFGLRDNFGETGVDDIVFAGASIGALVAALAGANVKPEEIWKQIPPIAHEFREPMGFIHNLTNIGQYCRYLLNALLPEDAHKKCNGRVFLSVTKLFPTPHNVIISEWHSREDLINCVLACGYIPGWTWPGFCVWDGNICVDGGVTNNLPSLHENALRVGLDEDDIKHWNAVLCPSQALPRVNTFIPADDEHLTAMVEEGKDDFEDWLDTPAGVEFALRLHGRKRHKRYSIEIDPNVEGFHR</sequence>
<keyword evidence="4" id="KW-0472">Membrane</keyword>
<evidence type="ECO:0000256" key="4">
    <source>
        <dbReference type="SAM" id="Phobius"/>
    </source>
</evidence>
<dbReference type="PANTHER" id="PTHR12406:SF7">
    <property type="entry name" value="PATATIN-LIKE PHOSPHOLIPASE DOMAIN-CONTAINING PROTEIN 4"/>
    <property type="match status" value="1"/>
</dbReference>
<dbReference type="GeneID" id="19014023"/>
<evidence type="ECO:0000313" key="6">
    <source>
        <dbReference type="EMBL" id="CCO17507.1"/>
    </source>
</evidence>
<dbReference type="SUPFAM" id="SSF52151">
    <property type="entry name" value="FabD/lysophospholipase-like"/>
    <property type="match status" value="1"/>
</dbReference>
<comment type="caution">
    <text evidence="2">Lacks conserved residue(s) required for the propagation of feature annotation.</text>
</comment>
<dbReference type="EMBL" id="FO082271">
    <property type="protein sequence ID" value="CCO17507.1"/>
    <property type="molecule type" value="Genomic_DNA"/>
</dbReference>
<gene>
    <name evidence="6" type="ORF">Bathy08g00440</name>
</gene>
<dbReference type="InterPro" id="IPR002641">
    <property type="entry name" value="PNPLA_dom"/>
</dbReference>
<feature type="short sequence motif" description="DGA/G" evidence="2">
    <location>
        <begin position="316"/>
        <end position="318"/>
    </location>
</feature>
<feature type="active site" description="Nucleophile" evidence="2">
    <location>
        <position position="197"/>
    </location>
</feature>
<dbReference type="KEGG" id="bpg:Bathy08g00440"/>
<feature type="domain" description="PNPLA" evidence="5">
    <location>
        <begin position="160"/>
        <end position="329"/>
    </location>
</feature>
<dbReference type="GO" id="GO:0016020">
    <property type="term" value="C:membrane"/>
    <property type="evidence" value="ECO:0007669"/>
    <property type="project" value="TreeGrafter"/>
</dbReference>
<dbReference type="OrthoDB" id="197155at2759"/>
<organism evidence="6 7">
    <name type="scientific">Bathycoccus prasinos</name>
    <dbReference type="NCBI Taxonomy" id="41875"/>
    <lineage>
        <taxon>Eukaryota</taxon>
        <taxon>Viridiplantae</taxon>
        <taxon>Chlorophyta</taxon>
        <taxon>Mamiellophyceae</taxon>
        <taxon>Mamiellales</taxon>
        <taxon>Bathycoccaceae</taxon>
        <taxon>Bathycoccus</taxon>
    </lineage>
</organism>
<dbReference type="GO" id="GO:0004806">
    <property type="term" value="F:triacylglycerol lipase activity"/>
    <property type="evidence" value="ECO:0007669"/>
    <property type="project" value="TreeGrafter"/>
</dbReference>
<feature type="active site" description="Proton acceptor" evidence="2">
    <location>
        <position position="316"/>
    </location>
</feature>
<dbReference type="GO" id="GO:0005811">
    <property type="term" value="C:lipid droplet"/>
    <property type="evidence" value="ECO:0007669"/>
    <property type="project" value="TreeGrafter"/>
</dbReference>
<dbReference type="PROSITE" id="PS51635">
    <property type="entry name" value="PNPLA"/>
    <property type="match status" value="1"/>
</dbReference>
<keyword evidence="1 2" id="KW-0443">Lipid metabolism</keyword>
<feature type="transmembrane region" description="Helical" evidence="4">
    <location>
        <begin position="55"/>
        <end position="74"/>
    </location>
</feature>
<dbReference type="GO" id="GO:0005737">
    <property type="term" value="C:cytoplasm"/>
    <property type="evidence" value="ECO:0007669"/>
    <property type="project" value="TreeGrafter"/>
</dbReference>
<dbReference type="InterPro" id="IPR033562">
    <property type="entry name" value="PLPL"/>
</dbReference>
<keyword evidence="7" id="KW-1185">Reference proteome</keyword>
<dbReference type="GO" id="GO:0019433">
    <property type="term" value="P:triglyceride catabolic process"/>
    <property type="evidence" value="ECO:0007669"/>
    <property type="project" value="TreeGrafter"/>
</dbReference>
<keyword evidence="4" id="KW-0812">Transmembrane</keyword>
<dbReference type="Pfam" id="PF01734">
    <property type="entry name" value="Patatin"/>
    <property type="match status" value="1"/>
</dbReference>
<feature type="short sequence motif" description="GXSXG" evidence="2">
    <location>
        <begin position="195"/>
        <end position="199"/>
    </location>
</feature>
<comment type="function">
    <text evidence="3">Lipolytic acyl hydrolase (LAH).</text>
</comment>
<feature type="transmembrane region" description="Helical" evidence="4">
    <location>
        <begin position="95"/>
        <end position="118"/>
    </location>
</feature>
<reference evidence="6 7" key="1">
    <citation type="submission" date="2011-10" db="EMBL/GenBank/DDBJ databases">
        <authorList>
            <person name="Genoscope - CEA"/>
        </authorList>
    </citation>
    <scope>NUCLEOTIDE SEQUENCE [LARGE SCALE GENOMIC DNA]</scope>
    <source>
        <strain evidence="6 7">RCC 1105</strain>
    </source>
</reference>
<keyword evidence="2 3" id="KW-0442">Lipid degradation</keyword>
<comment type="similarity">
    <text evidence="3">Belongs to the patatin family.</text>
</comment>
<dbReference type="PANTHER" id="PTHR12406">
    <property type="entry name" value="CALCIUM-INDEPENDENT PHOSPHOLIPASE A2 IPLA2 -RELATED"/>
    <property type="match status" value="1"/>
</dbReference>
<evidence type="ECO:0000313" key="7">
    <source>
        <dbReference type="Proteomes" id="UP000198341"/>
    </source>
</evidence>
<evidence type="ECO:0000259" key="5">
    <source>
        <dbReference type="PROSITE" id="PS51635"/>
    </source>
</evidence>
<keyword evidence="2 3" id="KW-0378">Hydrolase</keyword>
<evidence type="ECO:0000256" key="3">
    <source>
        <dbReference type="RuleBase" id="RU361262"/>
    </source>
</evidence>
<dbReference type="AlphaFoldDB" id="K8EH92"/>
<keyword evidence="4" id="KW-1133">Transmembrane helix</keyword>
<evidence type="ECO:0000256" key="2">
    <source>
        <dbReference type="PROSITE-ProRule" id="PRU01161"/>
    </source>
</evidence>
<dbReference type="EC" id="3.1.1.-" evidence="3"/>
<dbReference type="InterPro" id="IPR016035">
    <property type="entry name" value="Acyl_Trfase/lysoPLipase"/>
</dbReference>
<dbReference type="Proteomes" id="UP000198341">
    <property type="component" value="Chromosome 8"/>
</dbReference>
<evidence type="ECO:0000256" key="1">
    <source>
        <dbReference type="ARBA" id="ARBA00023098"/>
    </source>
</evidence>
<accession>K8EH92</accession>
<dbReference type="Gene3D" id="3.40.1090.10">
    <property type="entry name" value="Cytosolic phospholipase A2 catalytic domain"/>
    <property type="match status" value="2"/>
</dbReference>
<comment type="domain">
    <text evidence="3">The nitrogen atoms of the two glycine residues in the GGXR motif define the oxyanion hole, and stabilize the oxyanion that forms during the nucleophilic attack by the catalytic serine during substrate cleavage.</text>
</comment>
<name>K8EH92_9CHLO</name>
<protein>
    <recommendedName>
        <fullName evidence="3">Patatin</fullName>
        <ecNumber evidence="3">3.1.1.-</ecNumber>
    </recommendedName>
</protein>
<dbReference type="eggNOG" id="KOG3773">
    <property type="taxonomic scope" value="Eukaryota"/>
</dbReference>